<dbReference type="InterPro" id="IPR029061">
    <property type="entry name" value="THDP-binding"/>
</dbReference>
<gene>
    <name evidence="5" type="ORF">Q4481_22960</name>
</gene>
<keyword evidence="3" id="KW-0786">Thiamine pyrophosphate</keyword>
<protein>
    <submittedName>
        <fullName evidence="5">Transketolase</fullName>
    </submittedName>
</protein>
<dbReference type="InterPro" id="IPR005474">
    <property type="entry name" value="Transketolase_N"/>
</dbReference>
<evidence type="ECO:0000256" key="2">
    <source>
        <dbReference type="ARBA" id="ARBA00007131"/>
    </source>
</evidence>
<dbReference type="RefSeq" id="WP_304378753.1">
    <property type="nucleotide sequence ID" value="NZ_JAUOZU010000022.1"/>
</dbReference>
<dbReference type="SUPFAM" id="SSF52518">
    <property type="entry name" value="Thiamin diphosphate-binding fold (THDP-binding)"/>
    <property type="match status" value="1"/>
</dbReference>
<dbReference type="EMBL" id="JAUOZU010000022">
    <property type="protein sequence ID" value="MDO6966824.1"/>
    <property type="molecule type" value="Genomic_DNA"/>
</dbReference>
<evidence type="ECO:0000259" key="4">
    <source>
        <dbReference type="Pfam" id="PF00456"/>
    </source>
</evidence>
<dbReference type="PANTHER" id="PTHR47514:SF1">
    <property type="entry name" value="TRANSKETOLASE N-TERMINAL SECTION-RELATED"/>
    <property type="match status" value="1"/>
</dbReference>
<name>A0ABT8YT08_9HYPH</name>
<comment type="similarity">
    <text evidence="2">Belongs to the transketolase family.</text>
</comment>
<evidence type="ECO:0000313" key="6">
    <source>
        <dbReference type="Proteomes" id="UP001174932"/>
    </source>
</evidence>
<reference evidence="5" key="1">
    <citation type="journal article" date="2015" name="Int. J. Syst. Evol. Microbiol.">
        <title>Rhizobium alvei sp. nov., isolated from a freshwater river.</title>
        <authorList>
            <person name="Sheu S.Y."/>
            <person name="Huang H.W."/>
            <person name="Young C.C."/>
            <person name="Chen W.M."/>
        </authorList>
    </citation>
    <scope>NUCLEOTIDE SEQUENCE</scope>
    <source>
        <strain evidence="5">TNR-22</strain>
    </source>
</reference>
<dbReference type="Gene3D" id="3.40.50.970">
    <property type="match status" value="1"/>
</dbReference>
<evidence type="ECO:0000313" key="5">
    <source>
        <dbReference type="EMBL" id="MDO6966824.1"/>
    </source>
</evidence>
<dbReference type="PANTHER" id="PTHR47514">
    <property type="entry name" value="TRANSKETOLASE N-TERMINAL SECTION-RELATED"/>
    <property type="match status" value="1"/>
</dbReference>
<reference evidence="5" key="2">
    <citation type="submission" date="2023-07" db="EMBL/GenBank/DDBJ databases">
        <authorList>
            <person name="Shen H."/>
        </authorList>
    </citation>
    <scope>NUCLEOTIDE SEQUENCE</scope>
    <source>
        <strain evidence="5">TNR-22</strain>
    </source>
</reference>
<proteinExistence type="inferred from homology"/>
<evidence type="ECO:0000256" key="1">
    <source>
        <dbReference type="ARBA" id="ARBA00001964"/>
    </source>
</evidence>
<organism evidence="5 6">
    <name type="scientific">Rhizobium alvei</name>
    <dbReference type="NCBI Taxonomy" id="1132659"/>
    <lineage>
        <taxon>Bacteria</taxon>
        <taxon>Pseudomonadati</taxon>
        <taxon>Pseudomonadota</taxon>
        <taxon>Alphaproteobacteria</taxon>
        <taxon>Hyphomicrobiales</taxon>
        <taxon>Rhizobiaceae</taxon>
        <taxon>Rhizobium/Agrobacterium group</taxon>
        <taxon>Rhizobium</taxon>
    </lineage>
</organism>
<comment type="caution">
    <text evidence="5">The sequence shown here is derived from an EMBL/GenBank/DDBJ whole genome shotgun (WGS) entry which is preliminary data.</text>
</comment>
<evidence type="ECO:0000256" key="3">
    <source>
        <dbReference type="ARBA" id="ARBA00023052"/>
    </source>
</evidence>
<keyword evidence="6" id="KW-1185">Reference proteome</keyword>
<dbReference type="Pfam" id="PF00456">
    <property type="entry name" value="Transketolase_N"/>
    <property type="match status" value="1"/>
</dbReference>
<accession>A0ABT8YT08</accession>
<comment type="cofactor">
    <cofactor evidence="1">
        <name>thiamine diphosphate</name>
        <dbReference type="ChEBI" id="CHEBI:58937"/>
    </cofactor>
</comment>
<dbReference type="Proteomes" id="UP001174932">
    <property type="component" value="Unassembled WGS sequence"/>
</dbReference>
<sequence length="315" mass="34339">MPALNSKTTEEIALGIRRRVFLHTMRHNGGYLSQACSAAESLAILYNEFLNLGAPTLPGIPLPFRGVPSATNPDAFTGAGYHGPFAPDYDRFIISPAHYALVIYSALIEIGRMDENALDHFNKDGSSVEMIGAEHSPGMEVTTGSLAQGLSMAAGIAWARARRTEPGKVWVYMSDGEFQEGQTWETLAAISHHGIDNLRIVVDVNRQQCDGAMSSVLDLGDLPARVESFGVPVRSIDGHDLDAFRKAVASAESGKSLMILANTSPFQGMDFLKRRFPRLHYVRFKSRDERAEMLKAIAGELGLDPVEIERNAAHG</sequence>
<feature type="domain" description="Transketolase N-terminal" evidence="4">
    <location>
        <begin position="87"/>
        <end position="255"/>
    </location>
</feature>